<dbReference type="Gene3D" id="3.90.10.10">
    <property type="entry name" value="Cytochrome C3"/>
    <property type="match status" value="1"/>
</dbReference>
<comment type="cofactor">
    <cofactor evidence="6">
        <name>heme c</name>
        <dbReference type="ChEBI" id="CHEBI:61717"/>
    </cofactor>
    <text evidence="6">Binds 4 heme c groups covalently per monomer.</text>
</comment>
<sequence length="142" mass="16012">MRYFVVALFVLSLLCAVQAQAQETRGNLNTIKKPIELNDGTSKRMYVMFRHSSHKDVKCRTCHHEGLPGNRYASCTNEDCHSIKGARERDPMSLFMAYHSPDTDRSCYGCHRKLAGKYPNFKGCRPCHMSPQARAAAASEAK</sequence>
<gene>
    <name evidence="9" type="ORF">FYJ44_11895</name>
</gene>
<comment type="caution">
    <text evidence="9">The sequence shown here is derived from an EMBL/GenBank/DDBJ whole genome shotgun (WGS) entry which is preliminary data.</text>
</comment>
<feature type="binding site" description="covalent" evidence="6">
    <location>
        <position position="80"/>
    </location>
    <ligand>
        <name>heme c</name>
        <dbReference type="ChEBI" id="CHEBI:61717"/>
        <label>2</label>
    </ligand>
</feature>
<evidence type="ECO:0000256" key="6">
    <source>
        <dbReference type="PIRSR" id="PIRSR602322-1"/>
    </source>
</evidence>
<feature type="binding site" description="axial binding residue" evidence="6">
    <location>
        <position position="128"/>
    </location>
    <ligand>
        <name>heme c</name>
        <dbReference type="ChEBI" id="CHEBI:61717"/>
        <label>1</label>
    </ligand>
    <ligandPart>
        <name>Fe</name>
        <dbReference type="ChEBI" id="CHEBI:18248"/>
    </ligandPart>
</feature>
<dbReference type="SUPFAM" id="SSF48695">
    <property type="entry name" value="Multiheme cytochromes"/>
    <property type="match status" value="1"/>
</dbReference>
<feature type="binding site" description="axial binding residue" evidence="6">
    <location>
        <position position="107"/>
    </location>
    <ligand>
        <name>heme c</name>
        <dbReference type="ChEBI" id="CHEBI:61717"/>
        <label>1</label>
    </ligand>
    <ligandPart>
        <name>Fe</name>
        <dbReference type="ChEBI" id="CHEBI:18248"/>
    </ligandPart>
</feature>
<dbReference type="CDD" id="cd08168">
    <property type="entry name" value="Cytochrom_C3"/>
    <property type="match status" value="1"/>
</dbReference>
<keyword evidence="5 6" id="KW-0408">Iron</keyword>
<feature type="binding site" description="axial binding residue" evidence="6">
    <location>
        <position position="110"/>
    </location>
    <ligand>
        <name>heme c</name>
        <dbReference type="ChEBI" id="CHEBI:61717"/>
        <label>1</label>
    </ligand>
    <ligandPart>
        <name>Fe</name>
        <dbReference type="ChEBI" id="CHEBI:18248"/>
    </ligandPart>
</feature>
<dbReference type="RefSeq" id="WP_154512379.1">
    <property type="nucleotide sequence ID" value="NZ_DBFWWU010000179.1"/>
</dbReference>
<reference evidence="9 10" key="1">
    <citation type="submission" date="2019-09" db="EMBL/GenBank/DDBJ databases">
        <title>In-depth cultivation of the pig gut microbiome towards novel bacterial diversity and tailored functional studies.</title>
        <authorList>
            <person name="Wylensek D."/>
            <person name="Hitch T.C.A."/>
            <person name="Clavel T."/>
        </authorList>
    </citation>
    <scope>NUCLEOTIDE SEQUENCE [LARGE SCALE GENOMIC DNA]</scope>
    <source>
        <strain evidence="9 10">PG-178-WT-4</strain>
    </source>
</reference>
<feature type="binding site" description="axial binding residue" evidence="6">
    <location>
        <position position="111"/>
    </location>
    <ligand>
        <name>heme c</name>
        <dbReference type="ChEBI" id="CHEBI:61717"/>
        <label>1</label>
    </ligand>
    <ligandPart>
        <name>Fe</name>
        <dbReference type="ChEBI" id="CHEBI:18248"/>
    </ligandPart>
</feature>
<feature type="binding site" description="axial binding residue" evidence="6">
    <location>
        <position position="81"/>
    </location>
    <ligand>
        <name>heme c</name>
        <dbReference type="ChEBI" id="CHEBI:61717"/>
        <label>1</label>
    </ligand>
    <ligandPart>
        <name>Fe</name>
        <dbReference type="ChEBI" id="CHEBI:18248"/>
    </ligandPart>
</feature>
<accession>A0A6L5XND7</accession>
<proteinExistence type="predicted"/>
<dbReference type="InterPro" id="IPR002322">
    <property type="entry name" value="Cyt_c_III"/>
</dbReference>
<feature type="signal peptide" evidence="7">
    <location>
        <begin position="1"/>
        <end position="21"/>
    </location>
</feature>
<feature type="binding site" description="axial binding residue" evidence="6">
    <location>
        <position position="124"/>
    </location>
    <ligand>
        <name>heme c</name>
        <dbReference type="ChEBI" id="CHEBI:61717"/>
        <label>1</label>
    </ligand>
    <ligandPart>
        <name>Fe</name>
        <dbReference type="ChEBI" id="CHEBI:18248"/>
    </ligandPart>
</feature>
<evidence type="ECO:0000259" key="8">
    <source>
        <dbReference type="Pfam" id="PF02085"/>
    </source>
</evidence>
<evidence type="ECO:0000256" key="4">
    <source>
        <dbReference type="ARBA" id="ARBA00022982"/>
    </source>
</evidence>
<evidence type="ECO:0000256" key="1">
    <source>
        <dbReference type="ARBA" id="ARBA00022448"/>
    </source>
</evidence>
<evidence type="ECO:0000256" key="2">
    <source>
        <dbReference type="ARBA" id="ARBA00022617"/>
    </source>
</evidence>
<keyword evidence="3 6" id="KW-0479">Metal-binding</keyword>
<evidence type="ECO:0000256" key="7">
    <source>
        <dbReference type="SAM" id="SignalP"/>
    </source>
</evidence>
<feature type="chain" id="PRO_5026739083" evidence="7">
    <location>
        <begin position="22"/>
        <end position="142"/>
    </location>
</feature>
<dbReference type="GO" id="GO:0046872">
    <property type="term" value="F:metal ion binding"/>
    <property type="evidence" value="ECO:0007669"/>
    <property type="project" value="UniProtKB-KW"/>
</dbReference>
<dbReference type="Proteomes" id="UP000477488">
    <property type="component" value="Unassembled WGS sequence"/>
</dbReference>
<dbReference type="PRINTS" id="PR00609">
    <property type="entry name" value="CYTOCHROMEC3"/>
</dbReference>
<dbReference type="AlphaFoldDB" id="A0A6L5XND7"/>
<keyword evidence="4" id="KW-0249">Electron transport</keyword>
<protein>
    <submittedName>
        <fullName evidence="9">Cytochrome c3 family protein</fullName>
    </submittedName>
</protein>
<evidence type="ECO:0000313" key="9">
    <source>
        <dbReference type="EMBL" id="MSS28717.1"/>
    </source>
</evidence>
<keyword evidence="10" id="KW-1185">Reference proteome</keyword>
<feature type="binding site" description="axial binding residue" evidence="6">
    <location>
        <position position="62"/>
    </location>
    <ligand>
        <name>heme c</name>
        <dbReference type="ChEBI" id="CHEBI:61717"/>
        <label>1</label>
    </ligand>
    <ligandPart>
        <name>Fe</name>
        <dbReference type="ChEBI" id="CHEBI:18248"/>
    </ligandPart>
</feature>
<dbReference type="EMBL" id="VUMH01000013">
    <property type="protein sequence ID" value="MSS28717.1"/>
    <property type="molecule type" value="Genomic_DNA"/>
</dbReference>
<dbReference type="GO" id="GO:0009055">
    <property type="term" value="F:electron transfer activity"/>
    <property type="evidence" value="ECO:0007669"/>
    <property type="project" value="InterPro"/>
</dbReference>
<name>A0A6L5XND7_9BACT</name>
<feature type="binding site" description="axial binding residue" evidence="6">
    <location>
        <position position="54"/>
    </location>
    <ligand>
        <name>heme c</name>
        <dbReference type="ChEBI" id="CHEBI:61717"/>
        <label>3</label>
    </ligand>
    <ligandPart>
        <name>Fe</name>
        <dbReference type="ChEBI" id="CHEBI:18248"/>
    </ligandPart>
</feature>
<organism evidence="9 10">
    <name type="scientific">Desulfovibrio porci</name>
    <dbReference type="NCBI Taxonomy" id="2605782"/>
    <lineage>
        <taxon>Bacteria</taxon>
        <taxon>Pseudomonadati</taxon>
        <taxon>Thermodesulfobacteriota</taxon>
        <taxon>Desulfovibrionia</taxon>
        <taxon>Desulfovibrionales</taxon>
        <taxon>Desulfovibrionaceae</taxon>
        <taxon>Desulfovibrio</taxon>
    </lineage>
</organism>
<evidence type="ECO:0000256" key="5">
    <source>
        <dbReference type="ARBA" id="ARBA00023004"/>
    </source>
</evidence>
<feature type="binding site" description="axial binding residue" evidence="6">
    <location>
        <position position="63"/>
    </location>
    <ligand>
        <name>heme c</name>
        <dbReference type="ChEBI" id="CHEBI:61717"/>
        <label>1</label>
    </ligand>
    <ligandPart>
        <name>Fe</name>
        <dbReference type="ChEBI" id="CHEBI:18248"/>
    </ligandPart>
</feature>
<feature type="binding site" description="axial binding residue" evidence="6">
    <location>
        <position position="51"/>
    </location>
    <ligand>
        <name>heme c</name>
        <dbReference type="ChEBI" id="CHEBI:61717"/>
        <label>1</label>
    </ligand>
    <ligandPart>
        <name>Fe</name>
        <dbReference type="ChEBI" id="CHEBI:18248"/>
    </ligandPart>
</feature>
<dbReference type="GO" id="GO:0020037">
    <property type="term" value="F:heme binding"/>
    <property type="evidence" value="ECO:0007669"/>
    <property type="project" value="InterPro"/>
</dbReference>
<dbReference type="Pfam" id="PF02085">
    <property type="entry name" value="Cytochrom_CIII"/>
    <property type="match status" value="1"/>
</dbReference>
<feature type="binding site" description="axial binding residue" evidence="6">
    <location>
        <position position="59"/>
    </location>
    <ligand>
        <name>heme c</name>
        <dbReference type="ChEBI" id="CHEBI:61717"/>
        <label>1</label>
    </ligand>
    <ligandPart>
        <name>Fe</name>
        <dbReference type="ChEBI" id="CHEBI:18248"/>
    </ligandPart>
</feature>
<feature type="domain" description="Class III cytochrome C" evidence="8">
    <location>
        <begin position="36"/>
        <end position="128"/>
    </location>
</feature>
<evidence type="ECO:0000313" key="10">
    <source>
        <dbReference type="Proteomes" id="UP000477488"/>
    </source>
</evidence>
<keyword evidence="1" id="KW-0813">Transport</keyword>
<feature type="binding site" description="axial binding residue" evidence="6">
    <location>
        <position position="127"/>
    </location>
    <ligand>
        <name>heme c</name>
        <dbReference type="ChEBI" id="CHEBI:61717"/>
        <label>1</label>
    </ligand>
    <ligandPart>
        <name>Fe</name>
        <dbReference type="ChEBI" id="CHEBI:18248"/>
    </ligandPart>
</feature>
<dbReference type="InterPro" id="IPR020942">
    <property type="entry name" value="Cyt_c_III_dom"/>
</dbReference>
<keyword evidence="2 6" id="KW-0349">Heme</keyword>
<feature type="binding site" description="covalent" evidence="6">
    <location>
        <position position="64"/>
    </location>
    <ligand>
        <name>heme c</name>
        <dbReference type="ChEBI" id="CHEBI:61717"/>
        <label>1</label>
    </ligand>
</feature>
<evidence type="ECO:0000256" key="3">
    <source>
        <dbReference type="ARBA" id="ARBA00022723"/>
    </source>
</evidence>
<keyword evidence="7" id="KW-0732">Signal</keyword>
<dbReference type="InterPro" id="IPR036280">
    <property type="entry name" value="Multihaem_cyt_sf"/>
</dbReference>
<feature type="binding site" description="axial binding residue" evidence="6">
    <location>
        <position position="75"/>
    </location>
    <ligand>
        <name>heme c</name>
        <dbReference type="ChEBI" id="CHEBI:61717"/>
        <label>1</label>
    </ligand>
    <ligandPart>
        <name>Fe</name>
        <dbReference type="ChEBI" id="CHEBI:18248"/>
    </ligandPart>
</feature>